<protein>
    <submittedName>
        <fullName evidence="2">Restriction endonuclease</fullName>
    </submittedName>
</protein>
<keyword evidence="3" id="KW-1185">Reference proteome</keyword>
<dbReference type="GO" id="GO:0004519">
    <property type="term" value="F:endonuclease activity"/>
    <property type="evidence" value="ECO:0007669"/>
    <property type="project" value="UniProtKB-KW"/>
</dbReference>
<feature type="region of interest" description="Disordered" evidence="1">
    <location>
        <begin position="67"/>
        <end position="102"/>
    </location>
</feature>
<keyword evidence="2" id="KW-0378">Hydrolase</keyword>
<evidence type="ECO:0000313" key="3">
    <source>
        <dbReference type="Proteomes" id="UP001157091"/>
    </source>
</evidence>
<name>A0ABQ6I5X8_9MICO</name>
<sequence>MHEGRGRCPKCTAEADKARRPNGNPYSTSGHRRFREAVLARDPICVLCMSARATVADHYPTERRDLVDMGLDPDDPARGRGLCKPCHDKKTARTMPGGFAKA</sequence>
<dbReference type="Proteomes" id="UP001157091">
    <property type="component" value="Unassembled WGS sequence"/>
</dbReference>
<accession>A0ABQ6I5X8</accession>
<keyword evidence="2" id="KW-0255">Endonuclease</keyword>
<dbReference type="EMBL" id="BSUK01000001">
    <property type="protein sequence ID" value="GMA26185.1"/>
    <property type="molecule type" value="Genomic_DNA"/>
</dbReference>
<gene>
    <name evidence="2" type="ORF">GCM10025864_39440</name>
</gene>
<reference evidence="3" key="1">
    <citation type="journal article" date="2019" name="Int. J. Syst. Evol. Microbiol.">
        <title>The Global Catalogue of Microorganisms (GCM) 10K type strain sequencing project: providing services to taxonomists for standard genome sequencing and annotation.</title>
        <authorList>
            <consortium name="The Broad Institute Genomics Platform"/>
            <consortium name="The Broad Institute Genome Sequencing Center for Infectious Disease"/>
            <person name="Wu L."/>
            <person name="Ma J."/>
        </authorList>
    </citation>
    <scope>NUCLEOTIDE SEQUENCE [LARGE SCALE GENOMIC DNA]</scope>
    <source>
        <strain evidence="3">NBRC 106348</strain>
    </source>
</reference>
<evidence type="ECO:0000256" key="1">
    <source>
        <dbReference type="SAM" id="MobiDB-lite"/>
    </source>
</evidence>
<organism evidence="2 3">
    <name type="scientific">Luteimicrobium album</name>
    <dbReference type="NCBI Taxonomy" id="1054550"/>
    <lineage>
        <taxon>Bacteria</taxon>
        <taxon>Bacillati</taxon>
        <taxon>Actinomycetota</taxon>
        <taxon>Actinomycetes</taxon>
        <taxon>Micrococcales</taxon>
        <taxon>Luteimicrobium</taxon>
    </lineage>
</organism>
<proteinExistence type="predicted"/>
<feature type="region of interest" description="Disordered" evidence="1">
    <location>
        <begin position="1"/>
        <end position="32"/>
    </location>
</feature>
<comment type="caution">
    <text evidence="2">The sequence shown here is derived from an EMBL/GenBank/DDBJ whole genome shotgun (WGS) entry which is preliminary data.</text>
</comment>
<evidence type="ECO:0000313" key="2">
    <source>
        <dbReference type="EMBL" id="GMA26185.1"/>
    </source>
</evidence>
<keyword evidence="2" id="KW-0540">Nuclease</keyword>